<comment type="catalytic activity">
    <reaction evidence="1">
        <text>D-glucose + O2 = 2-dehydro-D-glucose + H2O2</text>
        <dbReference type="Rhea" id="RHEA:10552"/>
        <dbReference type="ChEBI" id="CHEBI:4167"/>
        <dbReference type="ChEBI" id="CHEBI:15379"/>
        <dbReference type="ChEBI" id="CHEBI:16240"/>
        <dbReference type="ChEBI" id="CHEBI:16609"/>
        <dbReference type="EC" id="1.1.3.10"/>
    </reaction>
</comment>
<dbReference type="InterPro" id="IPR051473">
    <property type="entry name" value="P2Ox-like"/>
</dbReference>
<protein>
    <recommendedName>
        <fullName evidence="6">Pyranose 2-oxidase</fullName>
        <ecNumber evidence="5">1.1.3.10</ecNumber>
    </recommendedName>
    <alternativeName>
        <fullName evidence="11">FAD-oxidoreductase</fullName>
    </alternativeName>
    <alternativeName>
        <fullName evidence="10">Glucose 2-oxidase</fullName>
    </alternativeName>
    <alternativeName>
        <fullName evidence="12">Pyranose:oxygen 2-oxidoreductase</fullName>
    </alternativeName>
</protein>
<organism evidence="16 17">
    <name type="scientific">Mycobacterium lacus</name>
    <dbReference type="NCBI Taxonomy" id="169765"/>
    <lineage>
        <taxon>Bacteria</taxon>
        <taxon>Bacillati</taxon>
        <taxon>Actinomycetota</taxon>
        <taxon>Actinomycetes</taxon>
        <taxon>Mycobacteriales</taxon>
        <taxon>Mycobacteriaceae</taxon>
        <taxon>Mycobacterium</taxon>
    </lineage>
</organism>
<dbReference type="AlphaFoldDB" id="A0A7I7NEW9"/>
<keyword evidence="17" id="KW-1185">Reference proteome</keyword>
<dbReference type="InterPro" id="IPR012814">
    <property type="entry name" value="P2OX"/>
</dbReference>
<dbReference type="SUPFAM" id="SSF51905">
    <property type="entry name" value="FAD/NAD(P)-binding domain"/>
    <property type="match status" value="1"/>
</dbReference>
<dbReference type="Pfam" id="PF05199">
    <property type="entry name" value="GMC_oxred_C"/>
    <property type="match status" value="1"/>
</dbReference>
<comment type="subunit">
    <text evidence="4">Homotetramer.</text>
</comment>
<accession>A0A7I7NEW9</accession>
<dbReference type="GO" id="GO:0050660">
    <property type="term" value="F:flavin adenine dinucleotide binding"/>
    <property type="evidence" value="ECO:0007669"/>
    <property type="project" value="InterPro"/>
</dbReference>
<sequence length="542" mass="60191">MGDKMNSGTPSYRADVLIVGSGPIGATFARKLVDGGSSVVVVDAGAQLSARPGQNLKNSYIYQHNPDLFEPVIRSHLHVLSIPPSARAELAVDPSAFPELGDNPSNARNAENPEQNPYRNIPAAAACYAVGGMATHWTCVCPRHHPTMERYNGIAADEWDRYYTEAEQLLGVQQGVFDHSVRQTLLIDALRREFSELPAEYQVQDLPLAVNRIPNNPRMVKWTGVDTILGDLADPGGDPERFRILQEHLCNRLVRDSDGSRIEYAEVRDLVGMRTVRIYADHYVVACGAVLTPQLLWASEIRPEPLGRYLTEHPTVFCQVVLLRDLVDRIEGDERFTEALRAHRRLYPDDTLPIPCADPAPNIWIPVTEGRPWHAQINRDAFHYADLVPHVDTRLIMDLRWFGMVDPRPDNRVWFSDRYTDVHGMPQPTFDFTFSSEDAARLHAMMAEMLRAAMAIGGFLGGSEPSFPTPGLPLHIAGTVRMGEDPDTSVVDTNSRVWGFENLYLGGNGLLPTSTASNPTLTSVAIALKAADRMVEKHYTAS</sequence>
<evidence type="ECO:0000256" key="9">
    <source>
        <dbReference type="ARBA" id="ARBA00023002"/>
    </source>
</evidence>
<dbReference type="Gene3D" id="3.50.50.60">
    <property type="entry name" value="FAD/NAD(P)-binding domain"/>
    <property type="match status" value="2"/>
</dbReference>
<evidence type="ECO:0000256" key="2">
    <source>
        <dbReference type="ARBA" id="ARBA00001974"/>
    </source>
</evidence>
<evidence type="ECO:0000256" key="11">
    <source>
        <dbReference type="ARBA" id="ARBA00031159"/>
    </source>
</evidence>
<keyword evidence="8" id="KW-0274">FAD</keyword>
<evidence type="ECO:0000313" key="16">
    <source>
        <dbReference type="EMBL" id="BBX94919.1"/>
    </source>
</evidence>
<comment type="cofactor">
    <cofactor evidence="2">
        <name>FAD</name>
        <dbReference type="ChEBI" id="CHEBI:57692"/>
    </cofactor>
</comment>
<evidence type="ECO:0000313" key="17">
    <source>
        <dbReference type="Proteomes" id="UP000466396"/>
    </source>
</evidence>
<evidence type="ECO:0000259" key="14">
    <source>
        <dbReference type="Pfam" id="PF00732"/>
    </source>
</evidence>
<evidence type="ECO:0000256" key="8">
    <source>
        <dbReference type="ARBA" id="ARBA00022827"/>
    </source>
</evidence>
<dbReference type="Proteomes" id="UP000466396">
    <property type="component" value="Chromosome"/>
</dbReference>
<comment type="similarity">
    <text evidence="3">Belongs to the GMC oxidoreductase family.</text>
</comment>
<evidence type="ECO:0000256" key="10">
    <source>
        <dbReference type="ARBA" id="ARBA00030508"/>
    </source>
</evidence>
<dbReference type="EC" id="1.1.3.10" evidence="5"/>
<evidence type="ECO:0000256" key="3">
    <source>
        <dbReference type="ARBA" id="ARBA00010790"/>
    </source>
</evidence>
<evidence type="ECO:0000256" key="4">
    <source>
        <dbReference type="ARBA" id="ARBA00011881"/>
    </source>
</evidence>
<keyword evidence="9" id="KW-0560">Oxidoreductase</keyword>
<evidence type="ECO:0000256" key="12">
    <source>
        <dbReference type="ARBA" id="ARBA00031330"/>
    </source>
</evidence>
<dbReference type="EMBL" id="AP022581">
    <property type="protein sequence ID" value="BBX94919.1"/>
    <property type="molecule type" value="Genomic_DNA"/>
</dbReference>
<evidence type="ECO:0000256" key="7">
    <source>
        <dbReference type="ARBA" id="ARBA00022630"/>
    </source>
</evidence>
<keyword evidence="7" id="KW-0285">Flavoprotein</keyword>
<dbReference type="PANTHER" id="PTHR42784">
    <property type="entry name" value="PYRANOSE 2-OXIDASE"/>
    <property type="match status" value="1"/>
</dbReference>
<feature type="compositionally biased region" description="Polar residues" evidence="13">
    <location>
        <begin position="103"/>
        <end position="117"/>
    </location>
</feature>
<evidence type="ECO:0000259" key="15">
    <source>
        <dbReference type="Pfam" id="PF05199"/>
    </source>
</evidence>
<evidence type="ECO:0000256" key="1">
    <source>
        <dbReference type="ARBA" id="ARBA00000827"/>
    </source>
</evidence>
<gene>
    <name evidence="16" type="ORF">MLAC_02130</name>
</gene>
<name>A0A7I7NEW9_9MYCO</name>
<dbReference type="Pfam" id="PF00732">
    <property type="entry name" value="GMC_oxred_N"/>
    <property type="match status" value="1"/>
</dbReference>
<dbReference type="GO" id="GO:0050233">
    <property type="term" value="F:pyranose oxidase activity"/>
    <property type="evidence" value="ECO:0007669"/>
    <property type="project" value="UniProtKB-EC"/>
</dbReference>
<dbReference type="NCBIfam" id="TIGR02462">
    <property type="entry name" value="pyranose_ox"/>
    <property type="match status" value="1"/>
</dbReference>
<evidence type="ECO:0000256" key="13">
    <source>
        <dbReference type="SAM" id="MobiDB-lite"/>
    </source>
</evidence>
<dbReference type="InterPro" id="IPR036188">
    <property type="entry name" value="FAD/NAD-bd_sf"/>
</dbReference>
<dbReference type="SUPFAM" id="SSF54373">
    <property type="entry name" value="FAD-linked reductases, C-terminal domain"/>
    <property type="match status" value="1"/>
</dbReference>
<dbReference type="InterPro" id="IPR007867">
    <property type="entry name" value="GMC_OxRtase_C"/>
</dbReference>
<dbReference type="PANTHER" id="PTHR42784:SF1">
    <property type="entry name" value="PYRANOSE 2-OXIDASE"/>
    <property type="match status" value="1"/>
</dbReference>
<feature type="domain" description="Glucose-methanol-choline oxidoreductase N-terminal" evidence="14">
    <location>
        <begin position="151"/>
        <end position="314"/>
    </location>
</feature>
<proteinExistence type="inferred from homology"/>
<dbReference type="InterPro" id="IPR000172">
    <property type="entry name" value="GMC_OxRdtase_N"/>
</dbReference>
<evidence type="ECO:0000256" key="6">
    <source>
        <dbReference type="ARBA" id="ARBA00016408"/>
    </source>
</evidence>
<evidence type="ECO:0000256" key="5">
    <source>
        <dbReference type="ARBA" id="ARBA00013082"/>
    </source>
</evidence>
<reference evidence="16 17" key="1">
    <citation type="journal article" date="2019" name="Emerg. Microbes Infect.">
        <title>Comprehensive subspecies identification of 175 nontuberculous mycobacteria species based on 7547 genomic profiles.</title>
        <authorList>
            <person name="Matsumoto Y."/>
            <person name="Kinjo T."/>
            <person name="Motooka D."/>
            <person name="Nabeya D."/>
            <person name="Jung N."/>
            <person name="Uechi K."/>
            <person name="Horii T."/>
            <person name="Iida T."/>
            <person name="Fujita J."/>
            <person name="Nakamura S."/>
        </authorList>
    </citation>
    <scope>NUCLEOTIDE SEQUENCE [LARGE SCALE GENOMIC DNA]</scope>
    <source>
        <strain evidence="16 17">JCM 15657</strain>
    </source>
</reference>
<feature type="region of interest" description="Disordered" evidence="13">
    <location>
        <begin position="95"/>
        <end position="117"/>
    </location>
</feature>
<dbReference type="KEGG" id="mlj:MLAC_02130"/>
<feature type="domain" description="Glucose-methanol-choline oxidoreductase C-terminal" evidence="15">
    <location>
        <begin position="407"/>
        <end position="527"/>
    </location>
</feature>